<dbReference type="Gene3D" id="1.10.10.10">
    <property type="entry name" value="Winged helix-like DNA-binding domain superfamily/Winged helix DNA-binding domain"/>
    <property type="match status" value="1"/>
</dbReference>
<keyword evidence="1" id="KW-0812">Transmembrane</keyword>
<organism evidence="3 4">
    <name type="scientific">Cloacibacterium rupense</name>
    <dbReference type="NCBI Taxonomy" id="517423"/>
    <lineage>
        <taxon>Bacteria</taxon>
        <taxon>Pseudomonadati</taxon>
        <taxon>Bacteroidota</taxon>
        <taxon>Flavobacteriia</taxon>
        <taxon>Flavobacteriales</taxon>
        <taxon>Weeksellaceae</taxon>
    </lineage>
</organism>
<keyword evidence="1" id="KW-1133">Transmembrane helix</keyword>
<evidence type="ECO:0000313" key="3">
    <source>
        <dbReference type="EMBL" id="GGP06672.1"/>
    </source>
</evidence>
<dbReference type="SUPFAM" id="SSF46894">
    <property type="entry name" value="C-terminal effector domain of the bipartite response regulators"/>
    <property type="match status" value="1"/>
</dbReference>
<dbReference type="EMBL" id="BMLV01000008">
    <property type="protein sequence ID" value="GGP06672.1"/>
    <property type="molecule type" value="Genomic_DNA"/>
</dbReference>
<protein>
    <recommendedName>
        <fullName evidence="2">HTH luxR-type domain-containing protein</fullName>
    </recommendedName>
</protein>
<feature type="transmembrane region" description="Helical" evidence="1">
    <location>
        <begin position="345"/>
        <end position="365"/>
    </location>
</feature>
<name>A0ABQ2NN32_9FLAO</name>
<evidence type="ECO:0000256" key="1">
    <source>
        <dbReference type="SAM" id="Phobius"/>
    </source>
</evidence>
<evidence type="ECO:0000259" key="2">
    <source>
        <dbReference type="SMART" id="SM00421"/>
    </source>
</evidence>
<keyword evidence="4" id="KW-1185">Reference proteome</keyword>
<reference evidence="4" key="1">
    <citation type="journal article" date="2019" name="Int. J. Syst. Evol. Microbiol.">
        <title>The Global Catalogue of Microorganisms (GCM) 10K type strain sequencing project: providing services to taxonomists for standard genome sequencing and annotation.</title>
        <authorList>
            <consortium name="The Broad Institute Genomics Platform"/>
            <consortium name="The Broad Institute Genome Sequencing Center for Infectious Disease"/>
            <person name="Wu L."/>
            <person name="Ma J."/>
        </authorList>
    </citation>
    <scope>NUCLEOTIDE SEQUENCE [LARGE SCALE GENOMIC DNA]</scope>
    <source>
        <strain evidence="4">CGMCC 1.7656</strain>
    </source>
</reference>
<comment type="caution">
    <text evidence="3">The sequence shown here is derived from an EMBL/GenBank/DDBJ whole genome shotgun (WGS) entry which is preliminary data.</text>
</comment>
<dbReference type="SMART" id="SM00421">
    <property type="entry name" value="HTH_LUXR"/>
    <property type="match status" value="1"/>
</dbReference>
<dbReference type="InterPro" id="IPR016032">
    <property type="entry name" value="Sig_transdc_resp-reg_C-effctor"/>
</dbReference>
<feature type="domain" description="HTH luxR-type" evidence="2">
    <location>
        <begin position="420"/>
        <end position="477"/>
    </location>
</feature>
<dbReference type="InterPro" id="IPR000792">
    <property type="entry name" value="Tscrpt_reg_LuxR_C"/>
</dbReference>
<evidence type="ECO:0000313" key="4">
    <source>
        <dbReference type="Proteomes" id="UP000620064"/>
    </source>
</evidence>
<accession>A0ABQ2NN32</accession>
<proteinExistence type="predicted"/>
<gene>
    <name evidence="3" type="ORF">GCM10010992_27520</name>
</gene>
<dbReference type="InterPro" id="IPR036388">
    <property type="entry name" value="WH-like_DNA-bd_sf"/>
</dbReference>
<sequence>MKKNYLIFLFIFLGLIKLYSQKQLTEKQIDSLQNTIYTTNAKNADKIEQICTELYDQSKKIGYKKGQVEALLRKTAFRINSKNYENVQQYLDECVNLANEMRDYFYLTKAKAMEASMLMHLQLNNEGKRTLDENIKLIPKIKDKNKRLFMETYYYARYIQLYSDYNDSILHYSKKRLKAALSLPDSDIEKPRIIVSTAGYLTHYYNGENIQKAEYYLDVQKKYLHKTDNLFDLINYHKRKADFIYDHHKNEKGYLDSTLFHLKKAELYAKIYNDPEFLELIYPEIAHIYADKKEMEKEASYLKKHINITDSIIKNDNKTINDIIDKKNAKQSLNKDKKGLSQNQWTYFIFLLFLIVLILFILHILNKKKQKIIAPNGVLDNNVLNEDMRLKKLALENNIAFFSSFLEVYPNFGKNLLKINSTFTHSEIEFCALLRLGLNSLQISSAKKMTIRAVDSKKYRIRKKLNVPSDENLYVWMSKI</sequence>
<keyword evidence="1" id="KW-0472">Membrane</keyword>
<dbReference type="RefSeq" id="WP_188618723.1">
    <property type="nucleotide sequence ID" value="NZ_BMLV01000008.1"/>
</dbReference>
<dbReference type="Proteomes" id="UP000620064">
    <property type="component" value="Unassembled WGS sequence"/>
</dbReference>